<evidence type="ECO:0000313" key="1">
    <source>
        <dbReference type="EMBL" id="QBB69682.1"/>
    </source>
</evidence>
<dbReference type="InterPro" id="IPR018636">
    <property type="entry name" value="DUF2058"/>
</dbReference>
<proteinExistence type="predicted"/>
<protein>
    <submittedName>
        <fullName evidence="1">DUF2058 domain-containing protein</fullName>
    </submittedName>
</protein>
<name>A0A411HGQ8_9GAMM</name>
<sequence>MRNLLQQQLVKAGLIDKNKAKAVAHEQMLAQKRQPKGQAAPSAAQVDAQHALAERAERDRALAAQQKAQAHEHEMRAQIRQIVDAHKLPRGGEIAYAFSDHHKIRNVLVDSGQRAQLASGRLLIVRHGDGYEIVPRSAAEKIRERDATMIVLDHAQVAAATSEDDPYKDFPVPDDLIW</sequence>
<dbReference type="Pfam" id="PF09831">
    <property type="entry name" value="DUF2058"/>
    <property type="match status" value="1"/>
</dbReference>
<dbReference type="EMBL" id="CP035704">
    <property type="protein sequence ID" value="QBB69682.1"/>
    <property type="molecule type" value="Genomic_DNA"/>
</dbReference>
<evidence type="ECO:0000313" key="2">
    <source>
        <dbReference type="Proteomes" id="UP000291562"/>
    </source>
</evidence>
<accession>A0A411HGQ8</accession>
<dbReference type="OrthoDB" id="5294470at2"/>
<dbReference type="RefSeq" id="WP_129831941.1">
    <property type="nucleotide sequence ID" value="NZ_CP035704.1"/>
</dbReference>
<gene>
    <name evidence="1" type="ORF">ELE36_04445</name>
</gene>
<keyword evidence="2" id="KW-1185">Reference proteome</keyword>
<reference evidence="1 2" key="1">
    <citation type="submission" date="2019-01" db="EMBL/GenBank/DDBJ databases">
        <title>Pseudolysobacter antarctica gen. nov., sp. nov., isolated from Fildes Peninsula, Antarctica.</title>
        <authorList>
            <person name="Wei Z."/>
            <person name="Peng F."/>
        </authorList>
    </citation>
    <scope>NUCLEOTIDE SEQUENCE [LARGE SCALE GENOMIC DNA]</scope>
    <source>
        <strain evidence="1 2">AQ6-296</strain>
    </source>
</reference>
<dbReference type="AlphaFoldDB" id="A0A411HGQ8"/>
<organism evidence="1 2">
    <name type="scientific">Pseudolysobacter antarcticus</name>
    <dbReference type="NCBI Taxonomy" id="2511995"/>
    <lineage>
        <taxon>Bacteria</taxon>
        <taxon>Pseudomonadati</taxon>
        <taxon>Pseudomonadota</taxon>
        <taxon>Gammaproteobacteria</taxon>
        <taxon>Lysobacterales</taxon>
        <taxon>Rhodanobacteraceae</taxon>
        <taxon>Pseudolysobacter</taxon>
    </lineage>
</organism>
<dbReference type="KEGG" id="xbc:ELE36_04445"/>
<dbReference type="Proteomes" id="UP000291562">
    <property type="component" value="Chromosome"/>
</dbReference>